<dbReference type="InterPro" id="IPR036770">
    <property type="entry name" value="Ankyrin_rpt-contain_sf"/>
</dbReference>
<sequence>MKKSNKNNKKNNNKNTKNTKKISTRENTKNNLFIILFAIFVLFAVFIYNYYNKRINSVSNINEVDSQGLTIVMKALLNENNQLNINDIKRLIRDNRKNIDYRIRDAESKTLLMYAVFNGDTEIIKDIAKYGNQLDEIDNNGRTALHWAVYYNKYDAVVTLIELGAKDYIKDDYSLTPIDIAQYEGYEDIYQYLSNL</sequence>
<organism evidence="6 7">
    <name type="scientific">Brachyspira suanatina</name>
    <dbReference type="NCBI Taxonomy" id="381802"/>
    <lineage>
        <taxon>Bacteria</taxon>
        <taxon>Pseudomonadati</taxon>
        <taxon>Spirochaetota</taxon>
        <taxon>Spirochaetia</taxon>
        <taxon>Brachyspirales</taxon>
        <taxon>Brachyspiraceae</taxon>
        <taxon>Brachyspira</taxon>
    </lineage>
</organism>
<evidence type="ECO:0000256" key="5">
    <source>
        <dbReference type="SAM" id="Phobius"/>
    </source>
</evidence>
<dbReference type="Pfam" id="PF12796">
    <property type="entry name" value="Ank_2"/>
    <property type="match status" value="1"/>
</dbReference>
<accession>A0A0G4K8S4</accession>
<dbReference type="Gene3D" id="1.25.40.20">
    <property type="entry name" value="Ankyrin repeat-containing domain"/>
    <property type="match status" value="1"/>
</dbReference>
<keyword evidence="5" id="KW-0472">Membrane</keyword>
<dbReference type="PROSITE" id="PS50088">
    <property type="entry name" value="ANK_REPEAT"/>
    <property type="match status" value="2"/>
</dbReference>
<dbReference type="OrthoDB" id="671583at2"/>
<name>A0A0G4K8S4_9SPIR</name>
<dbReference type="RefSeq" id="WP_048595211.1">
    <property type="nucleotide sequence ID" value="NZ_CVLB01000002.1"/>
</dbReference>
<keyword evidence="5" id="KW-1133">Transmembrane helix</keyword>
<feature type="region of interest" description="Disordered" evidence="4">
    <location>
        <begin position="1"/>
        <end position="23"/>
    </location>
</feature>
<keyword evidence="5" id="KW-0812">Transmembrane</keyword>
<dbReference type="Proteomes" id="UP000043763">
    <property type="component" value="Unassembled WGS sequence"/>
</dbReference>
<evidence type="ECO:0000256" key="3">
    <source>
        <dbReference type="PROSITE-ProRule" id="PRU00023"/>
    </source>
</evidence>
<dbReference type="SUPFAM" id="SSF48403">
    <property type="entry name" value="Ankyrin repeat"/>
    <property type="match status" value="1"/>
</dbReference>
<gene>
    <name evidence="6" type="ORF">BRSU_2007</name>
</gene>
<dbReference type="InterPro" id="IPR002110">
    <property type="entry name" value="Ankyrin_rpt"/>
</dbReference>
<dbReference type="PANTHER" id="PTHR24198">
    <property type="entry name" value="ANKYRIN REPEAT AND PROTEIN KINASE DOMAIN-CONTAINING PROTEIN"/>
    <property type="match status" value="1"/>
</dbReference>
<dbReference type="PROSITE" id="PS50297">
    <property type="entry name" value="ANK_REP_REGION"/>
    <property type="match status" value="1"/>
</dbReference>
<evidence type="ECO:0000256" key="1">
    <source>
        <dbReference type="ARBA" id="ARBA00022737"/>
    </source>
</evidence>
<keyword evidence="1" id="KW-0677">Repeat</keyword>
<evidence type="ECO:0000313" key="7">
    <source>
        <dbReference type="Proteomes" id="UP000043763"/>
    </source>
</evidence>
<feature type="repeat" description="ANK" evidence="3">
    <location>
        <begin position="140"/>
        <end position="172"/>
    </location>
</feature>
<feature type="repeat" description="ANK" evidence="3">
    <location>
        <begin position="107"/>
        <end position="139"/>
    </location>
</feature>
<dbReference type="EMBL" id="CVLB01000002">
    <property type="protein sequence ID" value="CRF34418.1"/>
    <property type="molecule type" value="Genomic_DNA"/>
</dbReference>
<feature type="transmembrane region" description="Helical" evidence="5">
    <location>
        <begin position="30"/>
        <end position="51"/>
    </location>
</feature>
<proteinExistence type="predicted"/>
<feature type="compositionally biased region" description="Basic residues" evidence="4">
    <location>
        <begin position="1"/>
        <end position="22"/>
    </location>
</feature>
<keyword evidence="7" id="KW-1185">Reference proteome</keyword>
<evidence type="ECO:0000256" key="2">
    <source>
        <dbReference type="ARBA" id="ARBA00023043"/>
    </source>
</evidence>
<reference evidence="7" key="1">
    <citation type="submission" date="2015-04" db="EMBL/GenBank/DDBJ databases">
        <authorList>
            <person name="Mushtaq Mamoona"/>
        </authorList>
    </citation>
    <scope>NUCLEOTIDE SEQUENCE [LARGE SCALE GENOMIC DNA]</scope>
    <source>
        <strain evidence="7">AN4859/03</strain>
    </source>
</reference>
<evidence type="ECO:0000313" key="6">
    <source>
        <dbReference type="EMBL" id="CRF34418.1"/>
    </source>
</evidence>
<dbReference type="AlphaFoldDB" id="A0A0G4K8S4"/>
<protein>
    <submittedName>
        <fullName evidence="6">Ankyrin</fullName>
    </submittedName>
</protein>
<evidence type="ECO:0000256" key="4">
    <source>
        <dbReference type="SAM" id="MobiDB-lite"/>
    </source>
</evidence>
<keyword evidence="2 3" id="KW-0040">ANK repeat</keyword>
<dbReference type="PANTHER" id="PTHR24198:SF165">
    <property type="entry name" value="ANKYRIN REPEAT-CONTAINING PROTEIN-RELATED"/>
    <property type="match status" value="1"/>
</dbReference>
<dbReference type="SMART" id="SM00248">
    <property type="entry name" value="ANK"/>
    <property type="match status" value="3"/>
</dbReference>